<dbReference type="SUPFAM" id="SSF48452">
    <property type="entry name" value="TPR-like"/>
    <property type="match status" value="1"/>
</dbReference>
<dbReference type="PANTHER" id="PTHR22767:SF3">
    <property type="entry name" value="N-ALPHA-ACETYLTRANSFERASE 25, NATB AUXILIARY SUBUNIT"/>
    <property type="match status" value="1"/>
</dbReference>
<dbReference type="Proteomes" id="UP000250043">
    <property type="component" value="Unassembled WGS sequence"/>
</dbReference>
<organism evidence="1 2">
    <name type="scientific">Obba rivulosa</name>
    <dbReference type="NCBI Taxonomy" id="1052685"/>
    <lineage>
        <taxon>Eukaryota</taxon>
        <taxon>Fungi</taxon>
        <taxon>Dikarya</taxon>
        <taxon>Basidiomycota</taxon>
        <taxon>Agaricomycotina</taxon>
        <taxon>Agaricomycetes</taxon>
        <taxon>Polyporales</taxon>
        <taxon>Gelatoporiaceae</taxon>
        <taxon>Obba</taxon>
    </lineage>
</organism>
<accession>A0A8E2B233</accession>
<dbReference type="PANTHER" id="PTHR22767">
    <property type="entry name" value="N-TERMINAL ACETYLTRANSFERASE-RELATED"/>
    <property type="match status" value="1"/>
</dbReference>
<dbReference type="AlphaFoldDB" id="A0A8E2B233"/>
<dbReference type="EMBL" id="KV722372">
    <property type="protein sequence ID" value="OCH92237.1"/>
    <property type="molecule type" value="Genomic_DNA"/>
</dbReference>
<evidence type="ECO:0000313" key="1">
    <source>
        <dbReference type="EMBL" id="OCH92237.1"/>
    </source>
</evidence>
<sequence>MASVERQIRPIYEALDTGSNKSALLACNKLLKKYPQINLIKALKALALVRSQKVEESLVLCDEVLAAKPTDDPTLSAMMHVLRGLGRREYSYFASSFLRAVRNFREGRLRLEEDTPVLTTYTTTSGVEIIFDRGPHVKAVFGTALYARIISPVPPCQCRLSQQPLVSDKALHLIRCSRDAMTACSSKPLGSPY</sequence>
<dbReference type="GO" id="GO:0031416">
    <property type="term" value="C:NatB complex"/>
    <property type="evidence" value="ECO:0007669"/>
    <property type="project" value="TreeGrafter"/>
</dbReference>
<keyword evidence="2" id="KW-1185">Reference proteome</keyword>
<dbReference type="Gene3D" id="1.25.40.1040">
    <property type="match status" value="1"/>
</dbReference>
<protein>
    <submittedName>
        <fullName evidence="1">Uncharacterized protein</fullName>
    </submittedName>
</protein>
<name>A0A8E2B233_9APHY</name>
<dbReference type="OrthoDB" id="1874341at2759"/>
<reference evidence="1 2" key="1">
    <citation type="submission" date="2016-07" db="EMBL/GenBank/DDBJ databases">
        <title>Draft genome of the white-rot fungus Obba rivulosa 3A-2.</title>
        <authorList>
            <consortium name="DOE Joint Genome Institute"/>
            <person name="Miettinen O."/>
            <person name="Riley R."/>
            <person name="Acob R."/>
            <person name="Barry K."/>
            <person name="Cullen D."/>
            <person name="De Vries R."/>
            <person name="Hainaut M."/>
            <person name="Hatakka A."/>
            <person name="Henrissat B."/>
            <person name="Hilden K."/>
            <person name="Kuo R."/>
            <person name="Labutti K."/>
            <person name="Lipzen A."/>
            <person name="Makela M.R."/>
            <person name="Sandor L."/>
            <person name="Spatafora J.W."/>
            <person name="Grigoriev I.V."/>
            <person name="Hibbett D.S."/>
        </authorList>
    </citation>
    <scope>NUCLEOTIDE SEQUENCE [LARGE SCALE GENOMIC DNA]</scope>
    <source>
        <strain evidence="1 2">3A-2</strain>
    </source>
</reference>
<gene>
    <name evidence="1" type="ORF">OBBRIDRAFT_465052</name>
</gene>
<evidence type="ECO:0000313" key="2">
    <source>
        <dbReference type="Proteomes" id="UP000250043"/>
    </source>
</evidence>
<proteinExistence type="predicted"/>
<dbReference type="InterPro" id="IPR011990">
    <property type="entry name" value="TPR-like_helical_dom_sf"/>
</dbReference>